<feature type="transmembrane region" description="Helical" evidence="11">
    <location>
        <begin position="139"/>
        <end position="156"/>
    </location>
</feature>
<dbReference type="PANTHER" id="PTHR12869">
    <property type="entry name" value="SMALL SEVEN TRANSMEMBRANE DOMAIN-CONTAINING PROTEIN"/>
    <property type="match status" value="1"/>
</dbReference>
<sequence length="226" mass="25141">MTLFHFGNVVALAVLPIYFLYKFSGLSEYGLTKIFHAGSIYVFTQLCKMLILTFFPETINTDPADFNFLGECLRCSADLLDFVGLAFVLSKIPGKSHSKLLTAAVGWSSAEIILSKGLILWRARGAEFSWIYTQKSLESNILLVVTCTVTCLLWLFSRHDLNRKHAPIVTFLLLAIAFKAVWLDGTLLVMGIGTWTCLAIKMAVSIFCFGLPTLYLYANMAQTIGI</sequence>
<feature type="transmembrane region" description="Helical" evidence="11">
    <location>
        <begin position="6"/>
        <end position="23"/>
    </location>
</feature>
<evidence type="ECO:0000256" key="8">
    <source>
        <dbReference type="ARBA" id="ARBA00034739"/>
    </source>
</evidence>
<feature type="transmembrane region" description="Helical" evidence="11">
    <location>
        <begin position="198"/>
        <end position="218"/>
    </location>
</feature>
<dbReference type="Proteomes" id="UP000183832">
    <property type="component" value="Unassembled WGS sequence"/>
</dbReference>
<keyword evidence="7 11" id="KW-0472">Membrane</keyword>
<evidence type="ECO:0000256" key="2">
    <source>
        <dbReference type="ARBA" id="ARBA00004651"/>
    </source>
</evidence>
<evidence type="ECO:0000256" key="11">
    <source>
        <dbReference type="SAM" id="Phobius"/>
    </source>
</evidence>
<dbReference type="STRING" id="568069.A0A1J1HU23"/>
<evidence type="ECO:0000256" key="6">
    <source>
        <dbReference type="ARBA" id="ARBA00022989"/>
    </source>
</evidence>
<dbReference type="GO" id="GO:0005789">
    <property type="term" value="C:endoplasmic reticulum membrane"/>
    <property type="evidence" value="ECO:0007669"/>
    <property type="project" value="UniProtKB-SubCell"/>
</dbReference>
<feature type="transmembrane region" description="Helical" evidence="11">
    <location>
        <begin position="168"/>
        <end position="192"/>
    </location>
</feature>
<organism evidence="12 13">
    <name type="scientific">Clunio marinus</name>
    <dbReference type="NCBI Taxonomy" id="568069"/>
    <lineage>
        <taxon>Eukaryota</taxon>
        <taxon>Metazoa</taxon>
        <taxon>Ecdysozoa</taxon>
        <taxon>Arthropoda</taxon>
        <taxon>Hexapoda</taxon>
        <taxon>Insecta</taxon>
        <taxon>Pterygota</taxon>
        <taxon>Neoptera</taxon>
        <taxon>Endopterygota</taxon>
        <taxon>Diptera</taxon>
        <taxon>Nematocera</taxon>
        <taxon>Chironomoidea</taxon>
        <taxon>Chironomidae</taxon>
        <taxon>Clunio</taxon>
    </lineage>
</organism>
<dbReference type="Pfam" id="PF09767">
    <property type="entry name" value="DUF2053"/>
    <property type="match status" value="1"/>
</dbReference>
<feature type="transmembrane region" description="Helical" evidence="11">
    <location>
        <begin position="35"/>
        <end position="56"/>
    </location>
</feature>
<evidence type="ECO:0000313" key="12">
    <source>
        <dbReference type="EMBL" id="CRK91058.1"/>
    </source>
</evidence>
<gene>
    <name evidence="12" type="ORF">CLUMA_CG004746</name>
</gene>
<proteinExistence type="inferred from homology"/>
<dbReference type="OrthoDB" id="9993532at2759"/>
<keyword evidence="5" id="KW-0256">Endoplasmic reticulum</keyword>
<evidence type="ECO:0000256" key="5">
    <source>
        <dbReference type="ARBA" id="ARBA00022824"/>
    </source>
</evidence>
<reference evidence="12 13" key="1">
    <citation type="submission" date="2015-04" db="EMBL/GenBank/DDBJ databases">
        <authorList>
            <person name="Syromyatnikov M.Y."/>
            <person name="Popov V.N."/>
        </authorList>
    </citation>
    <scope>NUCLEOTIDE SEQUENCE [LARGE SCALE GENOMIC DNA]</scope>
</reference>
<evidence type="ECO:0000256" key="3">
    <source>
        <dbReference type="ARBA" id="ARBA00022475"/>
    </source>
</evidence>
<evidence type="ECO:0000256" key="4">
    <source>
        <dbReference type="ARBA" id="ARBA00022692"/>
    </source>
</evidence>
<dbReference type="GO" id="GO:0005886">
    <property type="term" value="C:plasma membrane"/>
    <property type="evidence" value="ECO:0007669"/>
    <property type="project" value="UniProtKB-SubCell"/>
</dbReference>
<evidence type="ECO:0000256" key="9">
    <source>
        <dbReference type="ARBA" id="ARBA00034846"/>
    </source>
</evidence>
<evidence type="ECO:0000256" key="10">
    <source>
        <dbReference type="ARBA" id="ARBA00034899"/>
    </source>
</evidence>
<dbReference type="InterPro" id="IPR019164">
    <property type="entry name" value="TMEM147"/>
</dbReference>
<dbReference type="AlphaFoldDB" id="A0A1J1HU23"/>
<evidence type="ECO:0000256" key="7">
    <source>
        <dbReference type="ARBA" id="ARBA00023136"/>
    </source>
</evidence>
<keyword evidence="3" id="KW-1003">Cell membrane</keyword>
<dbReference type="EMBL" id="CVRI01000020">
    <property type="protein sequence ID" value="CRK91058.1"/>
    <property type="molecule type" value="Genomic_DNA"/>
</dbReference>
<evidence type="ECO:0000256" key="1">
    <source>
        <dbReference type="ARBA" id="ARBA00004477"/>
    </source>
</evidence>
<dbReference type="PANTHER" id="PTHR12869:SF0">
    <property type="entry name" value="BOS COMPLEX SUBUNIT TMEM147"/>
    <property type="match status" value="1"/>
</dbReference>
<comment type="similarity">
    <text evidence="8">Belongs to the TMEM147 family.</text>
</comment>
<keyword evidence="6 11" id="KW-1133">Transmembrane helix</keyword>
<name>A0A1J1HU23_9DIPT</name>
<accession>A0A1J1HU23</accession>
<keyword evidence="13" id="KW-1185">Reference proteome</keyword>
<protein>
    <recommendedName>
        <fullName evidence="9">BOS complex subunit TMEM147</fullName>
    </recommendedName>
    <alternativeName>
        <fullName evidence="10">Transmembrane protein 147</fullName>
    </alternativeName>
</protein>
<keyword evidence="4 11" id="KW-0812">Transmembrane</keyword>
<comment type="subcellular location">
    <subcellularLocation>
        <location evidence="2">Cell membrane</location>
        <topology evidence="2">Multi-pass membrane protein</topology>
    </subcellularLocation>
    <subcellularLocation>
        <location evidence="1">Endoplasmic reticulum membrane</location>
        <topology evidence="1">Multi-pass membrane protein</topology>
    </subcellularLocation>
</comment>
<evidence type="ECO:0000313" key="13">
    <source>
        <dbReference type="Proteomes" id="UP000183832"/>
    </source>
</evidence>